<keyword evidence="7" id="KW-0812">Transmembrane</keyword>
<evidence type="ECO:0000313" key="10">
    <source>
        <dbReference type="Proteomes" id="UP000826234"/>
    </source>
</evidence>
<gene>
    <name evidence="9" type="ORF">JD844_025140</name>
</gene>
<dbReference type="EMBL" id="JAIPUX010003289">
    <property type="protein sequence ID" value="KAH0622652.1"/>
    <property type="molecule type" value="Genomic_DNA"/>
</dbReference>
<dbReference type="InterPro" id="IPR029058">
    <property type="entry name" value="AB_hydrolase_fold"/>
</dbReference>
<dbReference type="Gene3D" id="3.40.50.1820">
    <property type="entry name" value="alpha/beta hydrolase"/>
    <property type="match status" value="1"/>
</dbReference>
<evidence type="ECO:0000256" key="2">
    <source>
        <dbReference type="ARBA" id="ARBA00004111"/>
    </source>
</evidence>
<keyword evidence="7" id="KW-1133">Transmembrane helix</keyword>
<comment type="catalytic activity">
    <reaction evidence="6">
        <text>cis-stilbene oxide + H2O = (1R,2R)-hydrobenzoin</text>
        <dbReference type="Rhea" id="RHEA:23900"/>
        <dbReference type="ChEBI" id="CHEBI:15377"/>
        <dbReference type="ChEBI" id="CHEBI:50004"/>
        <dbReference type="ChEBI" id="CHEBI:50014"/>
        <dbReference type="EC" id="3.3.2.9"/>
    </reaction>
</comment>
<comment type="function">
    <text evidence="6">Biotransformation enzyme that catalyzes the hydrolysis of arene and aliphatic epoxides to less reactive and more water soluble dihydrodiols by the trans addition of water.</text>
</comment>
<evidence type="ECO:0000313" key="9">
    <source>
        <dbReference type="EMBL" id="KAH0622652.1"/>
    </source>
</evidence>
<comment type="subcellular location">
    <subcellularLocation>
        <location evidence="6">Endoplasmic reticulum membrane</location>
    </subcellularLocation>
    <subcellularLocation>
        <location evidence="2">Microsome membrane</location>
        <topology evidence="2">Single-pass membrane protein</topology>
    </subcellularLocation>
</comment>
<reference evidence="9 10" key="1">
    <citation type="journal article" date="2022" name="Gigascience">
        <title>A chromosome-level genome assembly and annotation of the desert horned lizard, Phrynosoma platyrhinos, provides insight into chromosomal rearrangements among reptiles.</title>
        <authorList>
            <person name="Koochekian N."/>
            <person name="Ascanio A."/>
            <person name="Farleigh K."/>
            <person name="Card D.C."/>
            <person name="Schield D.R."/>
            <person name="Castoe T.A."/>
            <person name="Jezkova T."/>
        </authorList>
    </citation>
    <scope>NUCLEOTIDE SEQUENCE [LARGE SCALE GENOMIC DNA]</scope>
    <source>
        <strain evidence="9">NK-2021</strain>
    </source>
</reference>
<accession>A0ABQ7SZD9</accession>
<keyword evidence="5 6" id="KW-0378">Hydrolase</keyword>
<keyword evidence="6 7" id="KW-0472">Membrane</keyword>
<name>A0ABQ7SZD9_PHRPL</name>
<dbReference type="InterPro" id="IPR000639">
    <property type="entry name" value="Epox_hydrolase-like"/>
</dbReference>
<organism evidence="9 10">
    <name type="scientific">Phrynosoma platyrhinos</name>
    <name type="common">Desert horned lizard</name>
    <dbReference type="NCBI Taxonomy" id="52577"/>
    <lineage>
        <taxon>Eukaryota</taxon>
        <taxon>Metazoa</taxon>
        <taxon>Chordata</taxon>
        <taxon>Craniata</taxon>
        <taxon>Vertebrata</taxon>
        <taxon>Euteleostomi</taxon>
        <taxon>Lepidosauria</taxon>
        <taxon>Squamata</taxon>
        <taxon>Bifurcata</taxon>
        <taxon>Unidentata</taxon>
        <taxon>Episquamata</taxon>
        <taxon>Toxicofera</taxon>
        <taxon>Iguania</taxon>
        <taxon>Phrynosomatidae</taxon>
        <taxon>Phrynosomatinae</taxon>
        <taxon>Phrynosoma</taxon>
    </lineage>
</organism>
<evidence type="ECO:0000256" key="1">
    <source>
        <dbReference type="ARBA" id="ARBA00000221"/>
    </source>
</evidence>
<feature type="transmembrane region" description="Helical" evidence="7">
    <location>
        <begin position="6"/>
        <end position="21"/>
    </location>
</feature>
<dbReference type="Proteomes" id="UP000826234">
    <property type="component" value="Unassembled WGS sequence"/>
</dbReference>
<sequence>MLLETLFAVVLGAIIYLFLIKKKKDIIVEMGDGWWNKGLKPDSEEDATIYPFRVEISEAEINYLHRRLEEARYMESLEDSGFHYGFNLTYLKKVVSYWRNQFNCKKQVEVLNKFPQFKTKIEGLDVHFLHVKPSHLLEGQTVKPLLFVHGWPGSVYEFYKIIPLLTDPMSHGLNGNHIFEIICPSIPGYGFSEAPRKKGFNFVCAARIFYKLMLRLGFHEFYIQGGDWGSAICTSLAQIAPSHVKGLHINMPIVTSIGFKEVLSILLGPYFPGLFGFQAEDIQGMFPFKTKIIKRVLMESGYFHQQATKPDTSGCALNDSPVGLAAYILEKFATWTDIHFQHLEDGGLEKKFTLDDLLTNVMIYWVSGCIVSSMRFYKENIKLLLGRERHAKLPVQVPTGIAMFPHEVTYVPRPWIQRKYVNIISFNYMPRGGHFAAFEEPELLAEDIQQFVEKVEKGNTAK</sequence>
<comment type="similarity">
    <text evidence="3 6">Belongs to the peptidase S33 family.</text>
</comment>
<dbReference type="InterPro" id="IPR016292">
    <property type="entry name" value="Epoxide_hydrolase"/>
</dbReference>
<dbReference type="Pfam" id="PF06441">
    <property type="entry name" value="EHN"/>
    <property type="match status" value="1"/>
</dbReference>
<keyword evidence="6" id="KW-0256">Endoplasmic reticulum</keyword>
<evidence type="ECO:0000256" key="5">
    <source>
        <dbReference type="ARBA" id="ARBA00022801"/>
    </source>
</evidence>
<dbReference type="EC" id="3.3.2.9" evidence="6"/>
<comment type="caution">
    <text evidence="9">The sequence shown here is derived from an EMBL/GenBank/DDBJ whole genome shotgun (WGS) entry which is preliminary data.</text>
</comment>
<dbReference type="InterPro" id="IPR010497">
    <property type="entry name" value="Epoxide_hydro_N"/>
</dbReference>
<evidence type="ECO:0000259" key="8">
    <source>
        <dbReference type="Pfam" id="PF06441"/>
    </source>
</evidence>
<dbReference type="PANTHER" id="PTHR21661:SF70">
    <property type="entry name" value="EPOXIDE HYDROLASE 1"/>
    <property type="match status" value="1"/>
</dbReference>
<evidence type="ECO:0000256" key="3">
    <source>
        <dbReference type="ARBA" id="ARBA00010088"/>
    </source>
</evidence>
<dbReference type="SUPFAM" id="SSF53474">
    <property type="entry name" value="alpha/beta-Hydrolases"/>
    <property type="match status" value="1"/>
</dbReference>
<evidence type="ECO:0000256" key="4">
    <source>
        <dbReference type="ARBA" id="ARBA00022797"/>
    </source>
</evidence>
<protein>
    <recommendedName>
        <fullName evidence="6">Epoxide hydrolase</fullName>
        <ecNumber evidence="6">3.3.2.9</ecNumber>
    </recommendedName>
</protein>
<evidence type="ECO:0000256" key="7">
    <source>
        <dbReference type="SAM" id="Phobius"/>
    </source>
</evidence>
<comment type="catalytic activity">
    <reaction evidence="1 6">
        <text>1-(4-methoxyphenyl)-N-methyl-N-[(3-methyloxetan-3-yl)methyl]methanamine + H2O = 2-{[(4-methoxybenzyl)(methyl)amino]methyl}-2-methylpropane-1,3-diol</text>
        <dbReference type="Rhea" id="RHEA:55764"/>
        <dbReference type="ChEBI" id="CHEBI:15377"/>
        <dbReference type="ChEBI" id="CHEBI:139161"/>
        <dbReference type="ChEBI" id="CHEBI:139164"/>
        <dbReference type="EC" id="3.3.2.9"/>
    </reaction>
</comment>
<feature type="domain" description="Epoxide hydrolase N-terminal" evidence="8">
    <location>
        <begin position="50"/>
        <end position="158"/>
    </location>
</feature>
<dbReference type="PRINTS" id="PR00412">
    <property type="entry name" value="EPOXHYDRLASE"/>
</dbReference>
<keyword evidence="10" id="KW-1185">Reference proteome</keyword>
<dbReference type="PANTHER" id="PTHR21661">
    <property type="entry name" value="EPOXIDE HYDROLASE 1-RELATED"/>
    <property type="match status" value="1"/>
</dbReference>
<proteinExistence type="inferred from homology"/>
<keyword evidence="4 6" id="KW-0058">Aromatic hydrocarbons catabolism</keyword>
<dbReference type="PIRSF" id="PIRSF001112">
    <property type="entry name" value="Epoxide_hydrolase"/>
    <property type="match status" value="1"/>
</dbReference>
<evidence type="ECO:0000256" key="6">
    <source>
        <dbReference type="PIRNR" id="PIRNR001112"/>
    </source>
</evidence>